<keyword evidence="3" id="KW-1185">Reference proteome</keyword>
<name>A8X290_CAEBR</name>
<feature type="transmembrane region" description="Helical" evidence="1">
    <location>
        <begin position="120"/>
        <end position="151"/>
    </location>
</feature>
<reference evidence="2 3" key="1">
    <citation type="journal article" date="2003" name="PLoS Biol.">
        <title>The genome sequence of Caenorhabditis briggsae: a platform for comparative genomics.</title>
        <authorList>
            <person name="Stein L.D."/>
            <person name="Bao Z."/>
            <person name="Blasiar D."/>
            <person name="Blumenthal T."/>
            <person name="Brent M.R."/>
            <person name="Chen N."/>
            <person name="Chinwalla A."/>
            <person name="Clarke L."/>
            <person name="Clee C."/>
            <person name="Coghlan A."/>
            <person name="Coulson A."/>
            <person name="D'Eustachio P."/>
            <person name="Fitch D.H."/>
            <person name="Fulton L.A."/>
            <person name="Fulton R.E."/>
            <person name="Griffiths-Jones S."/>
            <person name="Harris T.W."/>
            <person name="Hillier L.W."/>
            <person name="Kamath R."/>
            <person name="Kuwabara P.E."/>
            <person name="Mardis E.R."/>
            <person name="Marra M.A."/>
            <person name="Miner T.L."/>
            <person name="Minx P."/>
            <person name="Mullikin J.C."/>
            <person name="Plumb R.W."/>
            <person name="Rogers J."/>
            <person name="Schein J.E."/>
            <person name="Sohrmann M."/>
            <person name="Spieth J."/>
            <person name="Stajich J.E."/>
            <person name="Wei C."/>
            <person name="Willey D."/>
            <person name="Wilson R.K."/>
            <person name="Durbin R."/>
            <person name="Waterston R.H."/>
        </authorList>
    </citation>
    <scope>NUCLEOTIDE SEQUENCE [LARGE SCALE GENOMIC DNA]</scope>
    <source>
        <strain evidence="2 3">AF16</strain>
    </source>
</reference>
<organism evidence="2 3">
    <name type="scientific">Caenorhabditis briggsae</name>
    <dbReference type="NCBI Taxonomy" id="6238"/>
    <lineage>
        <taxon>Eukaryota</taxon>
        <taxon>Metazoa</taxon>
        <taxon>Ecdysozoa</taxon>
        <taxon>Nematoda</taxon>
        <taxon>Chromadorea</taxon>
        <taxon>Rhabditida</taxon>
        <taxon>Rhabditina</taxon>
        <taxon>Rhabditomorpha</taxon>
        <taxon>Rhabditoidea</taxon>
        <taxon>Rhabditidae</taxon>
        <taxon>Peloderinae</taxon>
        <taxon>Caenorhabditis</taxon>
    </lineage>
</organism>
<feature type="transmembrane region" description="Helical" evidence="1">
    <location>
        <begin position="211"/>
        <end position="230"/>
    </location>
</feature>
<dbReference type="Proteomes" id="UP000008549">
    <property type="component" value="Unassembled WGS sequence"/>
</dbReference>
<dbReference type="InterPro" id="IPR019425">
    <property type="entry name" value="7TM_GPCR_serpentine_rcpt_Srt"/>
</dbReference>
<protein>
    <submittedName>
        <fullName evidence="2">Protein CBR-SRT-52</fullName>
    </submittedName>
</protein>
<feature type="transmembrane region" description="Helical" evidence="1">
    <location>
        <begin position="36"/>
        <end position="60"/>
    </location>
</feature>
<dbReference type="STRING" id="6238.A8X290"/>
<dbReference type="PANTHER" id="PTHR23021:SF36">
    <property type="entry name" value="SERPENTINE RECEPTOR, CLASS T"/>
    <property type="match status" value="1"/>
</dbReference>
<dbReference type="HOGENOM" id="CLU_053041_3_0_1"/>
<proteinExistence type="predicted"/>
<evidence type="ECO:0000313" key="4">
    <source>
        <dbReference type="WormBase" id="CBG06451"/>
    </source>
</evidence>
<sequence>MDSLLIYGSVQGNPLYNCTGKTPEQWTSLLGTRRTFLGIALIIFGVFIEIIYVPCLGAIYKRGLLKHSCYKIMFLLGLTDMIATCGWVSSCALTLLLVINRISDILAPTISELIFSNNHTWIVAMIPILYTLSVITFTPAIIFNSTVMAWIGDPMIYENRSKEYYNPIQNYNNIIFISGTIFFYAAYCFFVAKKQMGYKVSSGRNVFIQSALIWCINCSSALVYSSMMFIKPNEYIVLFGELAWSLVHGCPAIVYLTMNRTIRQEVIGWFRKNSAVRDSYKHTSEQRSRTIS</sequence>
<dbReference type="eggNOG" id="ENOG502SNCU">
    <property type="taxonomic scope" value="Eukaryota"/>
</dbReference>
<dbReference type="PANTHER" id="PTHR23021">
    <property type="entry name" value="SERPENTINE RECEPTOR, CLASS T"/>
    <property type="match status" value="1"/>
</dbReference>
<keyword evidence="1" id="KW-0472">Membrane</keyword>
<evidence type="ECO:0000313" key="3">
    <source>
        <dbReference type="Proteomes" id="UP000008549"/>
    </source>
</evidence>
<dbReference type="Pfam" id="PF10321">
    <property type="entry name" value="7TM_GPCR_Srt"/>
    <property type="match status" value="1"/>
</dbReference>
<evidence type="ECO:0000313" key="2">
    <source>
        <dbReference type="EMBL" id="CAP26750.2"/>
    </source>
</evidence>
<reference evidence="2 3" key="2">
    <citation type="journal article" date="2011" name="PLoS Genet.">
        <title>Caenorhabditis briggsae recombinant inbred line genotypes reveal inter-strain incompatibility and the evolution of recombination.</title>
        <authorList>
            <person name="Ross J.A."/>
            <person name="Koboldt D.C."/>
            <person name="Staisch J.E."/>
            <person name="Chamberlin H.M."/>
            <person name="Gupta B.P."/>
            <person name="Miller R.D."/>
            <person name="Baird S.E."/>
            <person name="Haag E.S."/>
        </authorList>
    </citation>
    <scope>NUCLEOTIDE SEQUENCE [LARGE SCALE GENOMIC DNA]</scope>
    <source>
        <strain evidence="2 3">AF16</strain>
    </source>
</reference>
<dbReference type="OMA" id="VMAWIGD"/>
<keyword evidence="1" id="KW-0812">Transmembrane</keyword>
<keyword evidence="1" id="KW-1133">Transmembrane helix</keyword>
<dbReference type="SUPFAM" id="SSF81321">
    <property type="entry name" value="Family A G protein-coupled receptor-like"/>
    <property type="match status" value="1"/>
</dbReference>
<accession>A8X290</accession>
<dbReference type="InParanoid" id="A8X290"/>
<feature type="transmembrane region" description="Helical" evidence="1">
    <location>
        <begin position="171"/>
        <end position="190"/>
    </location>
</feature>
<gene>
    <name evidence="4" type="primary">srt-52</name>
    <name evidence="2" type="synonym">Cbr-srt-52</name>
    <name evidence="4" type="ORF">CBG06451</name>
    <name evidence="2" type="ORF">CBG_06451</name>
</gene>
<dbReference type="EMBL" id="HE601320">
    <property type="protein sequence ID" value="CAP26750.2"/>
    <property type="molecule type" value="Genomic_DNA"/>
</dbReference>
<dbReference type="FunCoup" id="A8X290">
    <property type="interactions" value="9"/>
</dbReference>
<evidence type="ECO:0000256" key="1">
    <source>
        <dbReference type="SAM" id="Phobius"/>
    </source>
</evidence>
<feature type="transmembrane region" description="Helical" evidence="1">
    <location>
        <begin position="72"/>
        <end position="99"/>
    </location>
</feature>
<dbReference type="AlphaFoldDB" id="A8X290"/>
<feature type="transmembrane region" description="Helical" evidence="1">
    <location>
        <begin position="236"/>
        <end position="256"/>
    </location>
</feature>
<dbReference type="WormBase" id="CBG06451">
    <property type="protein sequence ID" value="CBP15600"/>
    <property type="gene ID" value="WBGene00028721"/>
    <property type="gene designation" value="Cbr-srt-52"/>
</dbReference>